<evidence type="ECO:0000313" key="2">
    <source>
        <dbReference type="Proteomes" id="UP001524473"/>
    </source>
</evidence>
<dbReference type="RefSeq" id="WP_147578468.1">
    <property type="nucleotide sequence ID" value="NZ_CAJKKG010000073.1"/>
</dbReference>
<dbReference type="Proteomes" id="UP001524473">
    <property type="component" value="Unassembled WGS sequence"/>
</dbReference>
<reference evidence="1 2" key="1">
    <citation type="submission" date="2022-06" db="EMBL/GenBank/DDBJ databases">
        <title>Isolation of gut microbiota from human fecal samples.</title>
        <authorList>
            <person name="Pamer E.G."/>
            <person name="Barat B."/>
            <person name="Waligurski E."/>
            <person name="Medina S."/>
            <person name="Paddock L."/>
            <person name="Mostad J."/>
        </authorList>
    </citation>
    <scope>NUCLEOTIDE SEQUENCE [LARGE SCALE GENOMIC DNA]</scope>
    <source>
        <strain evidence="1 2">DFI.9.73</strain>
    </source>
</reference>
<sequence length="306" mass="35574">MLLTAERKTELSQKETGIYQKAGLKMHYDFHNKEEIKQIPVAGCDFTLIDYDYRNREVYLQFNSASRGEIVYLNLHNVLYYTLRNTEIGSGKKIAGISIQEDCLPLKLLREVKEAKYKKEPSYLNQNILFVSIVIQMVSGGQVLIICETVDVEIQNSQTDSEIDKLLDMLDSRKDPKIQKEGIELAKKVKHLSVFIRPTEGKYLWENCAKILSQRTDKELGRYLEDLFEWEKDTRWPGAKIIFDRLFSIPSSDLAAAYSQSLKKAVAMKAVSWTSSLQYFAEKKDGLIDLLPEEQKKFLVEWQWHW</sequence>
<accession>A0ABT1S499</accession>
<dbReference type="EMBL" id="JANFZH010000074">
    <property type="protein sequence ID" value="MCQ4841767.1"/>
    <property type="molecule type" value="Genomic_DNA"/>
</dbReference>
<evidence type="ECO:0000313" key="1">
    <source>
        <dbReference type="EMBL" id="MCQ4841767.1"/>
    </source>
</evidence>
<dbReference type="Gene3D" id="1.25.40.750">
    <property type="entry name" value="Domain of unknown function DUF5071"/>
    <property type="match status" value="1"/>
</dbReference>
<keyword evidence="2" id="KW-1185">Reference proteome</keyword>
<comment type="caution">
    <text evidence="1">The sequence shown here is derived from an EMBL/GenBank/DDBJ whole genome shotgun (WGS) entry which is preliminary data.</text>
</comment>
<dbReference type="InterPro" id="IPR038692">
    <property type="entry name" value="Cthe_2751_sf"/>
</dbReference>
<gene>
    <name evidence="1" type="ORF">NE695_17820</name>
</gene>
<name>A0ABT1S499_9FIRM</name>
<organism evidence="1 2">
    <name type="scientific">Neglectibacter timonensis</name>
    <dbReference type="NCBI Taxonomy" id="1776382"/>
    <lineage>
        <taxon>Bacteria</taxon>
        <taxon>Bacillati</taxon>
        <taxon>Bacillota</taxon>
        <taxon>Clostridia</taxon>
        <taxon>Eubacteriales</taxon>
        <taxon>Oscillospiraceae</taxon>
        <taxon>Neglectibacter</taxon>
    </lineage>
</organism>
<proteinExistence type="predicted"/>
<protein>
    <submittedName>
        <fullName evidence="1">Uncharacterized protein</fullName>
    </submittedName>
</protein>